<accession>A0A1D2J8A3</accession>
<dbReference type="Proteomes" id="UP000242814">
    <property type="component" value="Unassembled WGS sequence"/>
</dbReference>
<evidence type="ECO:0000313" key="2">
    <source>
        <dbReference type="Proteomes" id="UP000242814"/>
    </source>
</evidence>
<dbReference type="VEuPathDB" id="FungiDB:PABG_07326"/>
<reference evidence="1 2" key="1">
    <citation type="submission" date="2016-06" db="EMBL/GenBank/DDBJ databases">
        <authorList>
            <person name="Kjaerup R.B."/>
            <person name="Dalgaard T.S."/>
            <person name="Juul-Madsen H.R."/>
        </authorList>
    </citation>
    <scope>NUCLEOTIDE SEQUENCE [LARGE SCALE GENOMIC DNA]</scope>
    <source>
        <strain evidence="1 2">Pb300</strain>
    </source>
</reference>
<organism evidence="1 2">
    <name type="scientific">Paracoccidioides brasiliensis</name>
    <dbReference type="NCBI Taxonomy" id="121759"/>
    <lineage>
        <taxon>Eukaryota</taxon>
        <taxon>Fungi</taxon>
        <taxon>Dikarya</taxon>
        <taxon>Ascomycota</taxon>
        <taxon>Pezizomycotina</taxon>
        <taxon>Eurotiomycetes</taxon>
        <taxon>Eurotiomycetidae</taxon>
        <taxon>Onygenales</taxon>
        <taxon>Ajellomycetaceae</taxon>
        <taxon>Paracoccidioides</taxon>
    </lineage>
</organism>
<comment type="caution">
    <text evidence="1">The sequence shown here is derived from an EMBL/GenBank/DDBJ whole genome shotgun (WGS) entry which is preliminary data.</text>
</comment>
<protein>
    <submittedName>
        <fullName evidence="1">Uncharacterized protein</fullName>
    </submittedName>
</protein>
<proteinExistence type="predicted"/>
<sequence length="124" mass="14287">MALATKTNVFEIHTKTLVKDRMHEKLLKWLFPLNSSWRPECQKKRVDGTNLKYLDRSSETATCRTLSAMEIQEQGNDSLEQTVLDREEALKPLPSNLDDAFAGTMERIERQTDSQFKLEAEAID</sequence>
<evidence type="ECO:0000313" key="1">
    <source>
        <dbReference type="EMBL" id="ODH19691.1"/>
    </source>
</evidence>
<dbReference type="VEuPathDB" id="FungiDB:PADG_12436"/>
<dbReference type="EMBL" id="LZYO01000312">
    <property type="protein sequence ID" value="ODH19691.1"/>
    <property type="molecule type" value="Genomic_DNA"/>
</dbReference>
<name>A0A1D2J8A3_PARBR</name>
<dbReference type="AlphaFoldDB" id="A0A1D2J8A3"/>
<gene>
    <name evidence="1" type="ORF">ACO22_06139</name>
</gene>